<protein>
    <submittedName>
        <fullName evidence="1">Uncharacterized protein</fullName>
    </submittedName>
</protein>
<organism evidence="1 2">
    <name type="scientific">Characodon lateralis</name>
    <dbReference type="NCBI Taxonomy" id="208331"/>
    <lineage>
        <taxon>Eukaryota</taxon>
        <taxon>Metazoa</taxon>
        <taxon>Chordata</taxon>
        <taxon>Craniata</taxon>
        <taxon>Vertebrata</taxon>
        <taxon>Euteleostomi</taxon>
        <taxon>Actinopterygii</taxon>
        <taxon>Neopterygii</taxon>
        <taxon>Teleostei</taxon>
        <taxon>Neoteleostei</taxon>
        <taxon>Acanthomorphata</taxon>
        <taxon>Ovalentaria</taxon>
        <taxon>Atherinomorphae</taxon>
        <taxon>Cyprinodontiformes</taxon>
        <taxon>Goodeidae</taxon>
        <taxon>Characodon</taxon>
    </lineage>
</organism>
<proteinExistence type="predicted"/>
<accession>A0ABU7DRU0</accession>
<gene>
    <name evidence="1" type="ORF">CHARACLAT_017253</name>
</gene>
<evidence type="ECO:0000313" key="2">
    <source>
        <dbReference type="Proteomes" id="UP001352852"/>
    </source>
</evidence>
<dbReference type="Proteomes" id="UP001352852">
    <property type="component" value="Unassembled WGS sequence"/>
</dbReference>
<dbReference type="EMBL" id="JAHUTJ010034229">
    <property type="protein sequence ID" value="MED6277808.1"/>
    <property type="molecule type" value="Genomic_DNA"/>
</dbReference>
<sequence>MWRELTVIVWRGGLPLEGVRSRGHHHAVRGIYLSACFKQQLPVIGVRGHTATTFKLVIADNKTDATTTPLTPVNISSPKTIQGLNIAFAFYIIIANDLSFCLNDKS</sequence>
<keyword evidence="2" id="KW-1185">Reference proteome</keyword>
<comment type="caution">
    <text evidence="1">The sequence shown here is derived from an EMBL/GenBank/DDBJ whole genome shotgun (WGS) entry which is preliminary data.</text>
</comment>
<name>A0ABU7DRU0_9TELE</name>
<reference evidence="1 2" key="1">
    <citation type="submission" date="2021-06" db="EMBL/GenBank/DDBJ databases">
        <authorList>
            <person name="Palmer J.M."/>
        </authorList>
    </citation>
    <scope>NUCLEOTIDE SEQUENCE [LARGE SCALE GENOMIC DNA]</scope>
    <source>
        <strain evidence="1 2">CL_MEX2019</strain>
        <tissue evidence="1">Muscle</tissue>
    </source>
</reference>
<evidence type="ECO:0000313" key="1">
    <source>
        <dbReference type="EMBL" id="MED6277808.1"/>
    </source>
</evidence>